<evidence type="ECO:0000256" key="2">
    <source>
        <dbReference type="ARBA" id="ARBA00022884"/>
    </source>
</evidence>
<dbReference type="HAMAP" id="MF_01334">
    <property type="entry name" value="Ribosomal_bL25_CTC"/>
    <property type="match status" value="1"/>
</dbReference>
<evidence type="ECO:0000313" key="10">
    <source>
        <dbReference type="Proteomes" id="UP001177295"/>
    </source>
</evidence>
<protein>
    <recommendedName>
        <fullName evidence="5">Large ribosomal subunit protein bL25</fullName>
    </recommendedName>
    <alternativeName>
        <fullName evidence="5">General stress protein CTC</fullName>
    </alternativeName>
</protein>
<dbReference type="InterPro" id="IPR029751">
    <property type="entry name" value="Ribosomal_L25_dom"/>
</dbReference>
<dbReference type="PANTHER" id="PTHR33284">
    <property type="entry name" value="RIBOSOMAL PROTEIN L25/GLN-TRNA SYNTHETASE, ANTI-CODON-BINDING DOMAIN-CONTAINING PROTEIN"/>
    <property type="match status" value="1"/>
</dbReference>
<dbReference type="InterPro" id="IPR020930">
    <property type="entry name" value="Ribosomal_uL5_bac-type"/>
</dbReference>
<dbReference type="CDD" id="cd00495">
    <property type="entry name" value="Ribosomal_L25_TL5_CTC"/>
    <property type="match status" value="1"/>
</dbReference>
<evidence type="ECO:0000256" key="3">
    <source>
        <dbReference type="ARBA" id="ARBA00022980"/>
    </source>
</evidence>
<evidence type="ECO:0000313" key="9">
    <source>
        <dbReference type="EMBL" id="WIO46253.1"/>
    </source>
</evidence>
<dbReference type="Pfam" id="PF01386">
    <property type="entry name" value="Ribosomal_L25p"/>
    <property type="match status" value="1"/>
</dbReference>
<dbReference type="EMBL" id="CP124550">
    <property type="protein sequence ID" value="WIO46253.1"/>
    <property type="molecule type" value="Genomic_DNA"/>
</dbReference>
<comment type="subunit">
    <text evidence="5">Part of the 50S ribosomal subunit; part of the 5S rRNA/L5/L18/L25 subcomplex. Contacts the 5S rRNA. Binds to the 5S rRNA independently of L5 and L18.</text>
</comment>
<dbReference type="Pfam" id="PF14693">
    <property type="entry name" value="Ribosomal_TL5_C"/>
    <property type="match status" value="1"/>
</dbReference>
<evidence type="ECO:0000256" key="1">
    <source>
        <dbReference type="ARBA" id="ARBA00022730"/>
    </source>
</evidence>
<feature type="compositionally biased region" description="Basic and acidic residues" evidence="6">
    <location>
        <begin position="224"/>
        <end position="233"/>
    </location>
</feature>
<dbReference type="InterPro" id="IPR037121">
    <property type="entry name" value="Ribosomal_bL25_C"/>
</dbReference>
<dbReference type="Proteomes" id="UP001177295">
    <property type="component" value="Chromosome"/>
</dbReference>
<feature type="domain" description="Large ribosomal subunit protein bL25 beta" evidence="8">
    <location>
        <begin position="101"/>
        <end position="196"/>
    </location>
</feature>
<evidence type="ECO:0000259" key="8">
    <source>
        <dbReference type="Pfam" id="PF14693"/>
    </source>
</evidence>
<organism evidence="9 10">
    <name type="scientific">Candidatus Southlakia epibionticum</name>
    <dbReference type="NCBI Taxonomy" id="3043284"/>
    <lineage>
        <taxon>Bacteria</taxon>
        <taxon>Candidatus Saccharimonadota</taxon>
        <taxon>Candidatus Saccharimonadia</taxon>
        <taxon>Candidatus Saccharimonadales</taxon>
        <taxon>Candidatus Saccharimonadaceae</taxon>
        <taxon>Candidatus Southlakia</taxon>
    </lineage>
</organism>
<dbReference type="Gene3D" id="2.40.240.10">
    <property type="entry name" value="Ribosomal Protein L25, Chain P"/>
    <property type="match status" value="1"/>
</dbReference>
<evidence type="ECO:0000259" key="7">
    <source>
        <dbReference type="Pfam" id="PF01386"/>
    </source>
</evidence>
<feature type="region of interest" description="Disordered" evidence="6">
    <location>
        <begin position="206"/>
        <end position="233"/>
    </location>
</feature>
<dbReference type="PANTHER" id="PTHR33284:SF1">
    <property type="entry name" value="RIBOSOMAL PROTEIN L25_GLN-TRNA SYNTHETASE, ANTI-CODON-BINDING DOMAIN-CONTAINING PROTEIN"/>
    <property type="match status" value="1"/>
</dbReference>
<evidence type="ECO:0000256" key="5">
    <source>
        <dbReference type="HAMAP-Rule" id="MF_01334"/>
    </source>
</evidence>
<keyword evidence="3 5" id="KW-0689">Ribosomal protein</keyword>
<comment type="similarity">
    <text evidence="5">Belongs to the bacterial ribosomal protein bL25 family. CTC subfamily.</text>
</comment>
<evidence type="ECO:0000256" key="4">
    <source>
        <dbReference type="ARBA" id="ARBA00023274"/>
    </source>
</evidence>
<dbReference type="Gene3D" id="2.170.120.20">
    <property type="entry name" value="Ribosomal protein L25, beta domain"/>
    <property type="match status" value="1"/>
</dbReference>
<dbReference type="NCBIfam" id="TIGR00731">
    <property type="entry name" value="bL25_bact_ctc"/>
    <property type="match status" value="1"/>
</dbReference>
<accession>A0ABY8WVD9</accession>
<name>A0ABY8WVD9_9BACT</name>
<keyword evidence="2 5" id="KW-0694">RNA-binding</keyword>
<dbReference type="InterPro" id="IPR020056">
    <property type="entry name" value="Rbsml_bL25/Gln-tRNA_synth_N"/>
</dbReference>
<dbReference type="RefSeq" id="WP_376753787.1">
    <property type="nucleotide sequence ID" value="NZ_CP124550.1"/>
</dbReference>
<comment type="function">
    <text evidence="5">This is one of the proteins that binds to the 5S RNA in the ribosome where it forms part of the central protuberance.</text>
</comment>
<feature type="domain" description="Large ribosomal subunit protein bL25 L25" evidence="7">
    <location>
        <begin position="7"/>
        <end position="92"/>
    </location>
</feature>
<dbReference type="InterPro" id="IPR020057">
    <property type="entry name" value="Ribosomal_bL25_b-dom"/>
</dbReference>
<proteinExistence type="inferred from homology"/>
<dbReference type="InterPro" id="IPR001021">
    <property type="entry name" value="Ribosomal_bL25_long"/>
</dbReference>
<sequence length="233" mass="24719">MGDKVTLKVDRREIFGKKVKQLRRRGLTPGVVYGANMEPIAIQADAGEVVRVYAEAGKHTPVQLSGTKHRIAMIKAAEFHPIKHGVIRHISFHAVRADEPVVAEVPIRLAGEGESAAERNGLVVLQAIEKIEVKALPMELPESLEVSIMNLADAGDRVTIGDILLPSGVEIVDNDDGREGAADDNVTVKDLVVASVYEPAAIEAANEAAAGESTSADAEDVPVEGEKPGAEAE</sequence>
<gene>
    <name evidence="5" type="primary">rplY</name>
    <name evidence="5" type="synonym">ctc</name>
    <name evidence="9" type="ORF">SEML1_0644</name>
</gene>
<reference evidence="9 10" key="1">
    <citation type="journal article" date="2023" name="Cell">
        <title>Genetic manipulation of Patescibacteria provides mechanistic insights into microbial dark matter and the epibiotic lifestyle.</title>
        <authorList>
            <person name="Wang Y."/>
            <person name="Gallagher L.A."/>
            <person name="Andrade P.A."/>
            <person name="Liu A."/>
            <person name="Humphreys I.R."/>
            <person name="Turkarslan S."/>
            <person name="Cutler K.J."/>
            <person name="Arrieta-Ortiz M.L."/>
            <person name="Li Y."/>
            <person name="Radey M.C."/>
            <person name="McLean J.S."/>
            <person name="Cong Q."/>
            <person name="Baker D."/>
            <person name="Baliga N.S."/>
            <person name="Peterson S.B."/>
            <person name="Mougous J.D."/>
        </authorList>
    </citation>
    <scope>NUCLEOTIDE SEQUENCE [LARGE SCALE GENOMIC DNA]</scope>
    <source>
        <strain evidence="9 10">ML1</strain>
    </source>
</reference>
<evidence type="ECO:0000256" key="6">
    <source>
        <dbReference type="SAM" id="MobiDB-lite"/>
    </source>
</evidence>
<keyword evidence="4 5" id="KW-0687">Ribonucleoprotein</keyword>
<keyword evidence="10" id="KW-1185">Reference proteome</keyword>
<dbReference type="SUPFAM" id="SSF50715">
    <property type="entry name" value="Ribosomal protein L25-like"/>
    <property type="match status" value="1"/>
</dbReference>
<keyword evidence="1 5" id="KW-0699">rRNA-binding</keyword>
<dbReference type="InterPro" id="IPR011035">
    <property type="entry name" value="Ribosomal_bL25/Gln-tRNA_synth"/>
</dbReference>